<evidence type="ECO:0000256" key="4">
    <source>
        <dbReference type="ARBA" id="ARBA00022989"/>
    </source>
</evidence>
<comment type="caution">
    <text evidence="8">The sequence shown here is derived from an EMBL/GenBank/DDBJ whole genome shotgun (WGS) entry which is preliminary data.</text>
</comment>
<organism evidence="8 9">
    <name type="scientific">Thalassospira lohafexi</name>
    <dbReference type="NCBI Taxonomy" id="744227"/>
    <lineage>
        <taxon>Bacteria</taxon>
        <taxon>Pseudomonadati</taxon>
        <taxon>Pseudomonadota</taxon>
        <taxon>Alphaproteobacteria</taxon>
        <taxon>Rhodospirillales</taxon>
        <taxon>Thalassospiraceae</taxon>
        <taxon>Thalassospira</taxon>
    </lineage>
</organism>
<gene>
    <name evidence="8" type="ORF">COO92_14675</name>
</gene>
<proteinExistence type="predicted"/>
<dbReference type="AlphaFoldDB" id="A0A2N3L5M4"/>
<keyword evidence="9" id="KW-1185">Reference proteome</keyword>
<evidence type="ECO:0000313" key="8">
    <source>
        <dbReference type="EMBL" id="PKR57990.1"/>
    </source>
</evidence>
<protein>
    <recommendedName>
        <fullName evidence="7">Cardiolipin synthase N-terminal domain-containing protein</fullName>
    </recommendedName>
</protein>
<keyword evidence="2" id="KW-1003">Cell membrane</keyword>
<dbReference type="InterPro" id="IPR027379">
    <property type="entry name" value="CLS_N"/>
</dbReference>
<evidence type="ECO:0000256" key="2">
    <source>
        <dbReference type="ARBA" id="ARBA00022475"/>
    </source>
</evidence>
<feature type="transmembrane region" description="Helical" evidence="6">
    <location>
        <begin position="7"/>
        <end position="28"/>
    </location>
</feature>
<reference evidence="8 9" key="1">
    <citation type="submission" date="2017-09" db="EMBL/GenBank/DDBJ databases">
        <title>Biodiversity and function of Thalassospira species in the particle-attached aromatic-hydrocarbon-degrading consortia from the surface seawater of the China South Sea.</title>
        <authorList>
            <person name="Dong C."/>
            <person name="Lai Q."/>
            <person name="Shao Z."/>
        </authorList>
    </citation>
    <scope>NUCLEOTIDE SEQUENCE [LARGE SCALE GENOMIC DNA]</scope>
    <source>
        <strain evidence="8 9">139Z-12</strain>
    </source>
</reference>
<dbReference type="RefSeq" id="WP_022731766.1">
    <property type="nucleotide sequence ID" value="NZ_NXGX01000005.1"/>
</dbReference>
<evidence type="ECO:0000256" key="5">
    <source>
        <dbReference type="ARBA" id="ARBA00023136"/>
    </source>
</evidence>
<name>A0A2N3L5M4_9PROT</name>
<evidence type="ECO:0000256" key="6">
    <source>
        <dbReference type="SAM" id="Phobius"/>
    </source>
</evidence>
<keyword evidence="5 6" id="KW-0472">Membrane</keyword>
<dbReference type="EMBL" id="NXGX01000005">
    <property type="protein sequence ID" value="PKR57990.1"/>
    <property type="molecule type" value="Genomic_DNA"/>
</dbReference>
<evidence type="ECO:0000313" key="9">
    <source>
        <dbReference type="Proteomes" id="UP000233332"/>
    </source>
</evidence>
<evidence type="ECO:0000256" key="1">
    <source>
        <dbReference type="ARBA" id="ARBA00004651"/>
    </source>
</evidence>
<keyword evidence="4 6" id="KW-1133">Transmembrane helix</keyword>
<sequence>MFEYGGILGLIILIADIWAVINILGSGASTGSKVLWIVLVLVLPVLGLIIWLFAGPRSGRA</sequence>
<comment type="subcellular location">
    <subcellularLocation>
        <location evidence="1">Cell membrane</location>
        <topology evidence="1">Multi-pass membrane protein</topology>
    </subcellularLocation>
</comment>
<keyword evidence="3 6" id="KW-0812">Transmembrane</keyword>
<dbReference type="Pfam" id="PF13396">
    <property type="entry name" value="PLDc_N"/>
    <property type="match status" value="1"/>
</dbReference>
<feature type="domain" description="Cardiolipin synthase N-terminal" evidence="7">
    <location>
        <begin position="14"/>
        <end position="56"/>
    </location>
</feature>
<dbReference type="GO" id="GO:0005886">
    <property type="term" value="C:plasma membrane"/>
    <property type="evidence" value="ECO:0007669"/>
    <property type="project" value="UniProtKB-SubCell"/>
</dbReference>
<accession>A0A2N3L5M4</accession>
<dbReference type="GeneID" id="98668744"/>
<evidence type="ECO:0000259" key="7">
    <source>
        <dbReference type="Pfam" id="PF13396"/>
    </source>
</evidence>
<dbReference type="Proteomes" id="UP000233332">
    <property type="component" value="Unassembled WGS sequence"/>
</dbReference>
<evidence type="ECO:0000256" key="3">
    <source>
        <dbReference type="ARBA" id="ARBA00022692"/>
    </source>
</evidence>
<feature type="transmembrane region" description="Helical" evidence="6">
    <location>
        <begin position="34"/>
        <end position="54"/>
    </location>
</feature>